<dbReference type="GO" id="GO:0003700">
    <property type="term" value="F:DNA-binding transcription factor activity"/>
    <property type="evidence" value="ECO:0007669"/>
    <property type="project" value="InterPro"/>
</dbReference>
<dbReference type="Proteomes" id="UP000005206">
    <property type="component" value="Chromosome 1"/>
</dbReference>
<dbReference type="eggNOG" id="ENOG502QSZK">
    <property type="taxonomic scope" value="Eukaryota"/>
</dbReference>
<organism evidence="4 5">
    <name type="scientific">Fusarium vanettenii (strain ATCC MYA-4622 / CBS 123669 / FGSC 9596 / NRRL 45880 / 77-13-4)</name>
    <name type="common">Fusarium solani subsp. pisi</name>
    <dbReference type="NCBI Taxonomy" id="660122"/>
    <lineage>
        <taxon>Eukaryota</taxon>
        <taxon>Fungi</taxon>
        <taxon>Dikarya</taxon>
        <taxon>Ascomycota</taxon>
        <taxon>Pezizomycotina</taxon>
        <taxon>Sordariomycetes</taxon>
        <taxon>Hypocreomycetidae</taxon>
        <taxon>Hypocreales</taxon>
        <taxon>Nectriaceae</taxon>
        <taxon>Fusarium</taxon>
        <taxon>Fusarium solani species complex</taxon>
        <taxon>Fusarium vanettenii</taxon>
    </lineage>
</organism>
<feature type="region of interest" description="Disordered" evidence="2">
    <location>
        <begin position="424"/>
        <end position="447"/>
    </location>
</feature>
<dbReference type="OMA" id="AYQHIGQ"/>
<evidence type="ECO:0000313" key="4">
    <source>
        <dbReference type="EMBL" id="EEU48940.1"/>
    </source>
</evidence>
<protein>
    <recommendedName>
        <fullName evidence="3">Xylanolytic transcriptional activator regulatory domain-containing protein</fullName>
    </recommendedName>
</protein>
<feature type="compositionally biased region" description="Basic and acidic residues" evidence="2">
    <location>
        <begin position="438"/>
        <end position="447"/>
    </location>
</feature>
<evidence type="ECO:0000256" key="2">
    <source>
        <dbReference type="SAM" id="MobiDB-lite"/>
    </source>
</evidence>
<dbReference type="KEGG" id="nhe:NECHADRAFT_30690"/>
<dbReference type="GeneID" id="9663727"/>
<reference evidence="4 5" key="1">
    <citation type="journal article" date="2009" name="PLoS Genet.">
        <title>The genome of Nectria haematococca: contribution of supernumerary chromosomes to gene expansion.</title>
        <authorList>
            <person name="Coleman J.J."/>
            <person name="Rounsley S.D."/>
            <person name="Rodriguez-Carres M."/>
            <person name="Kuo A."/>
            <person name="Wasmann C.C."/>
            <person name="Grimwood J."/>
            <person name="Schmutz J."/>
            <person name="Taga M."/>
            <person name="White G.J."/>
            <person name="Zhou S."/>
            <person name="Schwartz D.C."/>
            <person name="Freitag M."/>
            <person name="Ma L.J."/>
            <person name="Danchin E.G."/>
            <person name="Henrissat B."/>
            <person name="Coutinho P.M."/>
            <person name="Nelson D.R."/>
            <person name="Straney D."/>
            <person name="Napoli C.A."/>
            <person name="Barker B.M."/>
            <person name="Gribskov M."/>
            <person name="Rep M."/>
            <person name="Kroken S."/>
            <person name="Molnar I."/>
            <person name="Rensing C."/>
            <person name="Kennell J.C."/>
            <person name="Zamora J."/>
            <person name="Farman M.L."/>
            <person name="Selker E.U."/>
            <person name="Salamov A."/>
            <person name="Shapiro H."/>
            <person name="Pangilinan J."/>
            <person name="Lindquist E."/>
            <person name="Lamers C."/>
            <person name="Grigoriev I.V."/>
            <person name="Geiser D.M."/>
            <person name="Covert S.F."/>
            <person name="Temporini E."/>
            <person name="Vanetten H.D."/>
        </authorList>
    </citation>
    <scope>NUCLEOTIDE SEQUENCE [LARGE SCALE GENOMIC DNA]</scope>
    <source>
        <strain evidence="5">ATCC MYA-4622 / CBS 123669 / FGSC 9596 / NRRL 45880 / 77-13-4</strain>
    </source>
</reference>
<evidence type="ECO:0000313" key="5">
    <source>
        <dbReference type="Proteomes" id="UP000005206"/>
    </source>
</evidence>
<dbReference type="GO" id="GO:0008270">
    <property type="term" value="F:zinc ion binding"/>
    <property type="evidence" value="ECO:0007669"/>
    <property type="project" value="InterPro"/>
</dbReference>
<dbReference type="PANTHER" id="PTHR46910">
    <property type="entry name" value="TRANSCRIPTION FACTOR PDR1"/>
    <property type="match status" value="1"/>
</dbReference>
<dbReference type="VEuPathDB" id="FungiDB:NECHADRAFT_30690"/>
<dbReference type="PANTHER" id="PTHR46910:SF32">
    <property type="entry name" value="TRANSCRIPTION FACTOR DOMAIN-CONTAINING PROTEIN-RELATED"/>
    <property type="match status" value="1"/>
</dbReference>
<accession>C7YJ94</accession>
<evidence type="ECO:0000259" key="3">
    <source>
        <dbReference type="SMART" id="SM00906"/>
    </source>
</evidence>
<dbReference type="Pfam" id="PF04082">
    <property type="entry name" value="Fungal_trans"/>
    <property type="match status" value="1"/>
</dbReference>
<feature type="non-terminal residue" evidence="4">
    <location>
        <position position="496"/>
    </location>
</feature>
<dbReference type="InterPro" id="IPR050987">
    <property type="entry name" value="AtrR-like"/>
</dbReference>
<feature type="domain" description="Xylanolytic transcriptional activator regulatory" evidence="3">
    <location>
        <begin position="178"/>
        <end position="251"/>
    </location>
</feature>
<sequence>GYMGPASSWAFCRRVLALLGKNLPEANNESFPWHLDGVAFRLQWKPLMPDEPPDVSNLPPSDYALFLIQTARFYLGPLASLIDETEFIHHIRELYEDASAKASSCKLWYAQYLLMLAFGKAFLSGRNPDGSPPGYQYAARAMQLMPELAGIALDPVLSAQALTLAAIYFQSIDMRVAAFQHIGHALRICVLSGFHRHMPEEAVGAQHSKRCHKIFWVVYMLDQEFAALIGATSSIRDEDITNKLPSQADNSLNALSLTLHVQLARLIARILGSMSPRPTPSILRNLAELNRDLNTIINNHFRDSISKASRTATRLLLQYHHSKTQVTRELTLSRPVSSLIQSCVDSAIAILKTLQAFLPFQIEYASSSAFLLHLIPIICPSLLPDYSWRDDVRYVLDTLIAKGSLAAPLRKVELEQLEQKLSALTPPSDIASPQPPPEVHETQLEHSVAEHVQPHAPDEMGWDLFAANAMAGLTPGELLDLAEQLDVDSFLYQPEL</sequence>
<keyword evidence="1" id="KW-0539">Nucleus</keyword>
<keyword evidence="5" id="KW-1185">Reference proteome</keyword>
<dbReference type="OrthoDB" id="3548654at2759"/>
<dbReference type="EMBL" id="GG698896">
    <property type="protein sequence ID" value="EEU48940.1"/>
    <property type="molecule type" value="Genomic_DNA"/>
</dbReference>
<dbReference type="InterPro" id="IPR007219">
    <property type="entry name" value="XnlR_reg_dom"/>
</dbReference>
<dbReference type="InParanoid" id="C7YJ94"/>
<dbReference type="GO" id="GO:0006351">
    <property type="term" value="P:DNA-templated transcription"/>
    <property type="evidence" value="ECO:0007669"/>
    <property type="project" value="InterPro"/>
</dbReference>
<dbReference type="HOGENOM" id="CLU_006926_3_2_1"/>
<name>C7YJ94_FUSV7</name>
<dbReference type="SMART" id="SM00906">
    <property type="entry name" value="Fungal_trans"/>
    <property type="match status" value="1"/>
</dbReference>
<gene>
    <name evidence="4" type="ORF">NECHADRAFT_30690</name>
</gene>
<proteinExistence type="predicted"/>
<evidence type="ECO:0000256" key="1">
    <source>
        <dbReference type="ARBA" id="ARBA00023242"/>
    </source>
</evidence>
<dbReference type="GO" id="GO:0003677">
    <property type="term" value="F:DNA binding"/>
    <property type="evidence" value="ECO:0007669"/>
    <property type="project" value="InterPro"/>
</dbReference>
<dbReference type="CDD" id="cd12148">
    <property type="entry name" value="fungal_TF_MHR"/>
    <property type="match status" value="1"/>
</dbReference>
<dbReference type="AlphaFoldDB" id="C7YJ94"/>
<feature type="non-terminal residue" evidence="4">
    <location>
        <position position="1"/>
    </location>
</feature>
<dbReference type="RefSeq" id="XP_003054653.1">
    <property type="nucleotide sequence ID" value="XM_003054607.1"/>
</dbReference>